<keyword evidence="2" id="KW-1185">Reference proteome</keyword>
<dbReference type="RefSeq" id="WP_058358051.1">
    <property type="nucleotide sequence ID" value="NZ_CABKVG010000010.1"/>
</dbReference>
<sequence>MSLYAARVVWLRQPQEAFTDNAYSRLHQWQFDEGVSVPASSSVHSVPLPHSVSAAVDPEEALVAAVSSCHMLWFLGICAKKDIVVESYDDQAEGIMAKNAANRDAITQIFLRPDIVFGGAQQPDAVTVTKIHALAHHSCYIANSILATVTVEAPLR</sequence>
<dbReference type="InterPro" id="IPR036102">
    <property type="entry name" value="OsmC/Ohrsf"/>
</dbReference>
<dbReference type="SUPFAM" id="SSF82784">
    <property type="entry name" value="OsmC-like"/>
    <property type="match status" value="1"/>
</dbReference>
<accession>A0ABY4E0V0</accession>
<dbReference type="PANTHER" id="PTHR42830:SF2">
    <property type="entry name" value="OSMC_OHR FAMILY PROTEIN"/>
    <property type="match status" value="1"/>
</dbReference>
<dbReference type="EMBL" id="CP091511">
    <property type="protein sequence ID" value="UOO89422.1"/>
    <property type="molecule type" value="Genomic_DNA"/>
</dbReference>
<dbReference type="InterPro" id="IPR052707">
    <property type="entry name" value="OsmC_Ohr_Peroxiredoxin"/>
</dbReference>
<dbReference type="PANTHER" id="PTHR42830">
    <property type="entry name" value="OSMOTICALLY INDUCIBLE FAMILY PROTEIN"/>
    <property type="match status" value="1"/>
</dbReference>
<gene>
    <name evidence="1" type="ORF">LVJ82_00095</name>
</gene>
<evidence type="ECO:0000313" key="2">
    <source>
        <dbReference type="Proteomes" id="UP000832011"/>
    </source>
</evidence>
<dbReference type="Proteomes" id="UP000832011">
    <property type="component" value="Chromosome"/>
</dbReference>
<proteinExistence type="predicted"/>
<evidence type="ECO:0000313" key="1">
    <source>
        <dbReference type="EMBL" id="UOO89422.1"/>
    </source>
</evidence>
<name>A0ABY4E0V0_9NEIS</name>
<dbReference type="InterPro" id="IPR003718">
    <property type="entry name" value="OsmC/Ohr_fam"/>
</dbReference>
<dbReference type="InterPro" id="IPR015946">
    <property type="entry name" value="KH_dom-like_a/b"/>
</dbReference>
<reference evidence="1 2" key="1">
    <citation type="journal article" date="2022" name="Res Sq">
        <title>Evolution of multicellular longitudinally dividing oral cavity symbionts (Neisseriaceae).</title>
        <authorList>
            <person name="Nyongesa S."/>
            <person name="Weber P."/>
            <person name="Bernet E."/>
            <person name="Pullido F."/>
            <person name="Nieckarz M."/>
            <person name="Delaby M."/>
            <person name="Nieves C."/>
            <person name="Viehboeck T."/>
            <person name="Krause N."/>
            <person name="Rivera-Millot A."/>
            <person name="Nakamura A."/>
            <person name="Vischer N."/>
            <person name="VanNieuwenhze M."/>
            <person name="Brun Y."/>
            <person name="Cava F."/>
            <person name="Bulgheresi S."/>
            <person name="Veyrier F."/>
        </authorList>
    </citation>
    <scope>NUCLEOTIDE SEQUENCE [LARGE SCALE GENOMIC DNA]</scope>
    <source>
        <strain evidence="1 2">SN4</strain>
    </source>
</reference>
<dbReference type="Pfam" id="PF02566">
    <property type="entry name" value="OsmC"/>
    <property type="match status" value="1"/>
</dbReference>
<dbReference type="Gene3D" id="3.30.300.20">
    <property type="match status" value="1"/>
</dbReference>
<organism evidence="1 2">
    <name type="scientific">Vitreoscilla massiliensis</name>
    <dbReference type="NCBI Taxonomy" id="1689272"/>
    <lineage>
        <taxon>Bacteria</taxon>
        <taxon>Pseudomonadati</taxon>
        <taxon>Pseudomonadota</taxon>
        <taxon>Betaproteobacteria</taxon>
        <taxon>Neisseriales</taxon>
        <taxon>Neisseriaceae</taxon>
        <taxon>Vitreoscilla</taxon>
    </lineage>
</organism>
<protein>
    <submittedName>
        <fullName evidence="1">OsmC family protein</fullName>
    </submittedName>
</protein>